<dbReference type="SUPFAM" id="SSF57879">
    <property type="entry name" value="Zinc domain conserved in yeast copper-regulated transcription factors"/>
    <property type="match status" value="1"/>
</dbReference>
<dbReference type="InterPro" id="IPR036395">
    <property type="entry name" value="Cu_fist_DNA-bd_dom_sf"/>
</dbReference>
<evidence type="ECO:0000259" key="9">
    <source>
        <dbReference type="PROSITE" id="PS50073"/>
    </source>
</evidence>
<dbReference type="FunFam" id="3.90.430.10:FF:000001">
    <property type="entry name" value="Copper fist DNA-binding protein"/>
    <property type="match status" value="1"/>
</dbReference>
<feature type="domain" description="Copper-fist" evidence="9">
    <location>
        <begin position="1"/>
        <end position="40"/>
    </location>
</feature>
<dbReference type="Gene3D" id="3.90.430.10">
    <property type="entry name" value="Copper fist DNA-binding domain"/>
    <property type="match status" value="1"/>
</dbReference>
<dbReference type="GO" id="GO:0000978">
    <property type="term" value="F:RNA polymerase II cis-regulatory region sequence-specific DNA binding"/>
    <property type="evidence" value="ECO:0007669"/>
    <property type="project" value="TreeGrafter"/>
</dbReference>
<keyword evidence="3" id="KW-0862">Zinc</keyword>
<dbReference type="GO" id="GO:0045944">
    <property type="term" value="P:positive regulation of transcription by RNA polymerase II"/>
    <property type="evidence" value="ECO:0007669"/>
    <property type="project" value="TreeGrafter"/>
</dbReference>
<evidence type="ECO:0000256" key="5">
    <source>
        <dbReference type="ARBA" id="ARBA00023015"/>
    </source>
</evidence>
<evidence type="ECO:0000256" key="8">
    <source>
        <dbReference type="SAM" id="MobiDB-lite"/>
    </source>
</evidence>
<evidence type="ECO:0000256" key="3">
    <source>
        <dbReference type="ARBA" id="ARBA00022833"/>
    </source>
</evidence>
<evidence type="ECO:0000256" key="1">
    <source>
        <dbReference type="ARBA" id="ARBA00004123"/>
    </source>
</evidence>
<dbReference type="InterPro" id="IPR001083">
    <property type="entry name" value="Cu_fist_DNA-bd_dom"/>
</dbReference>
<evidence type="ECO:0000313" key="11">
    <source>
        <dbReference type="Proteomes" id="UP000521872"/>
    </source>
</evidence>
<dbReference type="GO" id="GO:0000981">
    <property type="term" value="F:DNA-binding transcription factor activity, RNA polymerase II-specific"/>
    <property type="evidence" value="ECO:0007669"/>
    <property type="project" value="TreeGrafter"/>
</dbReference>
<dbReference type="PANTHER" id="PTHR28088:SF5">
    <property type="entry name" value="TRANSCRIPTIONAL ACTIVATOR HAA1-RELATED"/>
    <property type="match status" value="1"/>
</dbReference>
<dbReference type="AlphaFoldDB" id="A0A8H4R4Q7"/>
<dbReference type="SMART" id="SM01090">
    <property type="entry name" value="Copper-fist"/>
    <property type="match status" value="1"/>
</dbReference>
<dbReference type="GO" id="GO:0005507">
    <property type="term" value="F:copper ion binding"/>
    <property type="evidence" value="ECO:0007669"/>
    <property type="project" value="InterPro"/>
</dbReference>
<sequence length="437" mass="46590">MVYVNSQKFACESCIKGHRSSSCHHTDRPLFEIKKKGRPVSQCTKCRELRQSKKFHSKCTCNHQSESAPAMQPLASGSGSKTRRFIPIVPALPNGLRDVLPASTARPPDSRQRVDALLNPCDCKSVWKCKCSSHKAPAPASSLPGPTATKGTDALSALAHVAALQCCPSPPPKSSSLPGKVVVTEDNISRPTRFRSPSPVYTSSKRQKQDKLYRNPSPGPALAPLLYTDSLPEPRPTKVPDFPLMPPMSSISSLAGSGCTCGFQCSCPGCVEHRGKAQANPDRKDCADGCGTCIDHSLGMSLPSANVGTAGDSSKSGTSILDRFFARAAALPPPPAYRKMTSNGIDPMDTTRYTDFSRPQGTSAFDFGVVQLPKLECCGGQCNCPAGRCTCRVSCAGCCTDDKKDSTRNEAIQNQAHPSLDLDRRTAPVRSCCAGKG</sequence>
<dbReference type="GO" id="GO:0006879">
    <property type="term" value="P:intracellular iron ion homeostasis"/>
    <property type="evidence" value="ECO:0007669"/>
    <property type="project" value="TreeGrafter"/>
</dbReference>
<organism evidence="10 11">
    <name type="scientific">Agrocybe pediades</name>
    <dbReference type="NCBI Taxonomy" id="84607"/>
    <lineage>
        <taxon>Eukaryota</taxon>
        <taxon>Fungi</taxon>
        <taxon>Dikarya</taxon>
        <taxon>Basidiomycota</taxon>
        <taxon>Agaricomycotina</taxon>
        <taxon>Agaricomycetes</taxon>
        <taxon>Agaricomycetidae</taxon>
        <taxon>Agaricales</taxon>
        <taxon>Agaricineae</taxon>
        <taxon>Strophariaceae</taxon>
        <taxon>Agrocybe</taxon>
    </lineage>
</organism>
<dbReference type="Pfam" id="PF00649">
    <property type="entry name" value="Copper-fist"/>
    <property type="match status" value="1"/>
</dbReference>
<proteinExistence type="predicted"/>
<keyword evidence="2" id="KW-0479">Metal-binding</keyword>
<dbReference type="Proteomes" id="UP000521872">
    <property type="component" value="Unassembled WGS sequence"/>
</dbReference>
<comment type="subcellular location">
    <subcellularLocation>
        <location evidence="1">Nucleus</location>
    </subcellularLocation>
</comment>
<comment type="caution">
    <text evidence="10">The sequence shown here is derived from an EMBL/GenBank/DDBJ whole genome shotgun (WGS) entry which is preliminary data.</text>
</comment>
<keyword evidence="11" id="KW-1185">Reference proteome</keyword>
<dbReference type="GO" id="GO:0005634">
    <property type="term" value="C:nucleus"/>
    <property type="evidence" value="ECO:0007669"/>
    <property type="project" value="UniProtKB-SubCell"/>
</dbReference>
<evidence type="ECO:0000313" key="10">
    <source>
        <dbReference type="EMBL" id="KAF4623222.1"/>
    </source>
</evidence>
<reference evidence="10 11" key="1">
    <citation type="submission" date="2019-12" db="EMBL/GenBank/DDBJ databases">
        <authorList>
            <person name="Floudas D."/>
            <person name="Bentzer J."/>
            <person name="Ahren D."/>
            <person name="Johansson T."/>
            <person name="Persson P."/>
            <person name="Tunlid A."/>
        </authorList>
    </citation>
    <scope>NUCLEOTIDE SEQUENCE [LARGE SCALE GENOMIC DNA]</scope>
    <source>
        <strain evidence="10 11">CBS 102.39</strain>
    </source>
</reference>
<keyword evidence="4" id="KW-0186">Copper</keyword>
<dbReference type="PRINTS" id="PR00617">
    <property type="entry name" value="COPPERFIST"/>
</dbReference>
<keyword evidence="7" id="KW-0539">Nucleus</keyword>
<gene>
    <name evidence="10" type="ORF">D9613_002010</name>
</gene>
<keyword evidence="6" id="KW-0804">Transcription</keyword>
<dbReference type="PANTHER" id="PTHR28088">
    <property type="entry name" value="TRANSCRIPTIONAL ACTIVATOR HAA1-RELATED"/>
    <property type="match status" value="1"/>
</dbReference>
<protein>
    <recommendedName>
        <fullName evidence="9">Copper-fist domain-containing protein</fullName>
    </recommendedName>
</protein>
<evidence type="ECO:0000256" key="7">
    <source>
        <dbReference type="ARBA" id="ARBA00023242"/>
    </source>
</evidence>
<dbReference type="PROSITE" id="PS50073">
    <property type="entry name" value="COPPER_FIST_2"/>
    <property type="match status" value="1"/>
</dbReference>
<dbReference type="InterPro" id="IPR051763">
    <property type="entry name" value="Copper_Homeo_Regul"/>
</dbReference>
<dbReference type="SMART" id="SM00412">
    <property type="entry name" value="Cu_FIST"/>
    <property type="match status" value="1"/>
</dbReference>
<keyword evidence="5" id="KW-0805">Transcription regulation</keyword>
<feature type="region of interest" description="Disordered" evidence="8">
    <location>
        <begin position="186"/>
        <end position="236"/>
    </location>
</feature>
<dbReference type="EMBL" id="JAACJL010000001">
    <property type="protein sequence ID" value="KAF4623222.1"/>
    <property type="molecule type" value="Genomic_DNA"/>
</dbReference>
<evidence type="ECO:0000256" key="4">
    <source>
        <dbReference type="ARBA" id="ARBA00023008"/>
    </source>
</evidence>
<accession>A0A8H4R4Q7</accession>
<evidence type="ECO:0000256" key="6">
    <source>
        <dbReference type="ARBA" id="ARBA00023163"/>
    </source>
</evidence>
<evidence type="ECO:0000256" key="2">
    <source>
        <dbReference type="ARBA" id="ARBA00022723"/>
    </source>
</evidence>
<name>A0A8H4R4Q7_9AGAR</name>
<dbReference type="GO" id="GO:0006878">
    <property type="term" value="P:intracellular copper ion homeostasis"/>
    <property type="evidence" value="ECO:0007669"/>
    <property type="project" value="TreeGrafter"/>
</dbReference>